<feature type="transmembrane region" description="Helical" evidence="6">
    <location>
        <begin position="57"/>
        <end position="77"/>
    </location>
</feature>
<keyword evidence="2" id="KW-1003">Cell membrane</keyword>
<comment type="subcellular location">
    <subcellularLocation>
        <location evidence="1">Cell membrane</location>
        <topology evidence="1">Multi-pass membrane protein</topology>
    </subcellularLocation>
</comment>
<keyword evidence="5 6" id="KW-0472">Membrane</keyword>
<feature type="transmembrane region" description="Helical" evidence="6">
    <location>
        <begin position="305"/>
        <end position="323"/>
    </location>
</feature>
<comment type="caution">
    <text evidence="8">The sequence shown here is derived from an EMBL/GenBank/DDBJ whole genome shotgun (WGS) entry which is preliminary data.</text>
</comment>
<protein>
    <submittedName>
        <fullName evidence="8">MFS transporter</fullName>
    </submittedName>
</protein>
<evidence type="ECO:0000256" key="1">
    <source>
        <dbReference type="ARBA" id="ARBA00004651"/>
    </source>
</evidence>
<feature type="transmembrane region" description="Helical" evidence="6">
    <location>
        <begin position="371"/>
        <end position="391"/>
    </location>
</feature>
<evidence type="ECO:0000256" key="4">
    <source>
        <dbReference type="ARBA" id="ARBA00022989"/>
    </source>
</evidence>
<dbReference type="InterPro" id="IPR036259">
    <property type="entry name" value="MFS_trans_sf"/>
</dbReference>
<keyword evidence="9" id="KW-1185">Reference proteome</keyword>
<dbReference type="PROSITE" id="PS50850">
    <property type="entry name" value="MFS"/>
    <property type="match status" value="1"/>
</dbReference>
<dbReference type="SUPFAM" id="SSF103473">
    <property type="entry name" value="MFS general substrate transporter"/>
    <property type="match status" value="1"/>
</dbReference>
<keyword evidence="4 6" id="KW-1133">Transmembrane helix</keyword>
<feature type="transmembrane region" description="Helical" evidence="6">
    <location>
        <begin position="277"/>
        <end position="299"/>
    </location>
</feature>
<evidence type="ECO:0000256" key="5">
    <source>
        <dbReference type="ARBA" id="ARBA00023136"/>
    </source>
</evidence>
<proteinExistence type="predicted"/>
<dbReference type="InterPro" id="IPR011701">
    <property type="entry name" value="MFS"/>
</dbReference>
<gene>
    <name evidence="8" type="ORF">GCM10025790_01990</name>
</gene>
<feature type="transmembrane region" description="Helical" evidence="6">
    <location>
        <begin position="251"/>
        <end position="272"/>
    </location>
</feature>
<feature type="transmembrane region" description="Helical" evidence="6">
    <location>
        <begin position="84"/>
        <end position="103"/>
    </location>
</feature>
<name>A0ABP9FS74_9MICC</name>
<evidence type="ECO:0000313" key="8">
    <source>
        <dbReference type="EMBL" id="GAA4911271.1"/>
    </source>
</evidence>
<dbReference type="PANTHER" id="PTHR43124">
    <property type="entry name" value="PURINE EFFLUX PUMP PBUE"/>
    <property type="match status" value="1"/>
</dbReference>
<feature type="transmembrane region" description="Helical" evidence="6">
    <location>
        <begin position="15"/>
        <end position="37"/>
    </location>
</feature>
<organism evidence="8 9">
    <name type="scientific">Nesterenkonia rhizosphaerae</name>
    <dbReference type="NCBI Taxonomy" id="1348272"/>
    <lineage>
        <taxon>Bacteria</taxon>
        <taxon>Bacillati</taxon>
        <taxon>Actinomycetota</taxon>
        <taxon>Actinomycetes</taxon>
        <taxon>Micrococcales</taxon>
        <taxon>Micrococcaceae</taxon>
        <taxon>Nesterenkonia</taxon>
    </lineage>
</organism>
<evidence type="ECO:0000256" key="6">
    <source>
        <dbReference type="SAM" id="Phobius"/>
    </source>
</evidence>
<evidence type="ECO:0000256" key="2">
    <source>
        <dbReference type="ARBA" id="ARBA00022475"/>
    </source>
</evidence>
<dbReference type="Gene3D" id="1.20.1250.20">
    <property type="entry name" value="MFS general substrate transporter like domains"/>
    <property type="match status" value="2"/>
</dbReference>
<feature type="transmembrane region" description="Helical" evidence="6">
    <location>
        <begin position="344"/>
        <end position="365"/>
    </location>
</feature>
<feature type="domain" description="Major facilitator superfamily (MFS) profile" evidence="7">
    <location>
        <begin position="18"/>
        <end position="393"/>
    </location>
</feature>
<dbReference type="EMBL" id="BAABLW010000001">
    <property type="protein sequence ID" value="GAA4911271.1"/>
    <property type="molecule type" value="Genomic_DNA"/>
</dbReference>
<dbReference type="Proteomes" id="UP001500368">
    <property type="component" value="Unassembled WGS sequence"/>
</dbReference>
<feature type="transmembrane region" description="Helical" evidence="6">
    <location>
        <begin position="143"/>
        <end position="166"/>
    </location>
</feature>
<evidence type="ECO:0000313" key="9">
    <source>
        <dbReference type="Proteomes" id="UP001500368"/>
    </source>
</evidence>
<feature type="transmembrane region" description="Helical" evidence="6">
    <location>
        <begin position="215"/>
        <end position="236"/>
    </location>
</feature>
<dbReference type="CDD" id="cd17324">
    <property type="entry name" value="MFS_NepI_like"/>
    <property type="match status" value="1"/>
</dbReference>
<dbReference type="PANTHER" id="PTHR43124:SF3">
    <property type="entry name" value="CHLORAMPHENICOL EFFLUX PUMP RV0191"/>
    <property type="match status" value="1"/>
</dbReference>
<dbReference type="InterPro" id="IPR020846">
    <property type="entry name" value="MFS_dom"/>
</dbReference>
<evidence type="ECO:0000256" key="3">
    <source>
        <dbReference type="ARBA" id="ARBA00022692"/>
    </source>
</evidence>
<accession>A0ABP9FS74</accession>
<dbReference type="InterPro" id="IPR050189">
    <property type="entry name" value="MFS_Efflux_Transporters"/>
</dbReference>
<feature type="transmembrane region" description="Helical" evidence="6">
    <location>
        <begin position="172"/>
        <end position="194"/>
    </location>
</feature>
<sequence>MIEKSPTRQMSRKQIALAIVALSIGGFAVGVTEFAIMGLQREAVADLGISIGEGGTLVAMYAIGVVVGAPVLSLMGAKRERKQYALILLALFIGAHIFSFFAPNYELMLLGRFLSGLPHGAYFATAALMAAQMAGPAKRARAISVVLGGISIANVAGVPLVTWIGQQFGWRWMYMIVALLAIITMVAVATYAPRQQPPAGATVRAEIAGLKNQRLWVGIVMGVIGFSGMFALYAYISHVSVEVTGFPDERLPWVVFLFGFGGVIGNFVGGYLTDKSVLWTVLAAMVSVAVLMFCFATTAHLPIPMLIFLFLVGIAASTLGPSMQMHLIDTAPDAPQLAASFHHSAFNAANALGAIMGGIVIDAGWGLRAPTYVGAAAALLGAVICVYAIWLTRRTGAKI</sequence>
<reference evidence="9" key="1">
    <citation type="journal article" date="2019" name="Int. J. Syst. Evol. Microbiol.">
        <title>The Global Catalogue of Microorganisms (GCM) 10K type strain sequencing project: providing services to taxonomists for standard genome sequencing and annotation.</title>
        <authorList>
            <consortium name="The Broad Institute Genomics Platform"/>
            <consortium name="The Broad Institute Genome Sequencing Center for Infectious Disease"/>
            <person name="Wu L."/>
            <person name="Ma J."/>
        </authorList>
    </citation>
    <scope>NUCLEOTIDE SEQUENCE [LARGE SCALE GENOMIC DNA]</scope>
    <source>
        <strain evidence="9">JCM 19129</strain>
    </source>
</reference>
<dbReference type="Pfam" id="PF07690">
    <property type="entry name" value="MFS_1"/>
    <property type="match status" value="2"/>
</dbReference>
<keyword evidence="3 6" id="KW-0812">Transmembrane</keyword>
<evidence type="ECO:0000259" key="7">
    <source>
        <dbReference type="PROSITE" id="PS50850"/>
    </source>
</evidence>
<dbReference type="RefSeq" id="WP_345476264.1">
    <property type="nucleotide sequence ID" value="NZ_BAABLW010000001.1"/>
</dbReference>
<feature type="transmembrane region" description="Helical" evidence="6">
    <location>
        <begin position="109"/>
        <end position="131"/>
    </location>
</feature>